<dbReference type="Proteomes" id="UP000798662">
    <property type="component" value="Chromosome 3"/>
</dbReference>
<reference evidence="1" key="1">
    <citation type="submission" date="2019-11" db="EMBL/GenBank/DDBJ databases">
        <title>Nori genome reveals adaptations in red seaweeds to the harsh intertidal environment.</title>
        <authorList>
            <person name="Wang D."/>
            <person name="Mao Y."/>
        </authorList>
    </citation>
    <scope>NUCLEOTIDE SEQUENCE</scope>
    <source>
        <tissue evidence="1">Gametophyte</tissue>
    </source>
</reference>
<protein>
    <submittedName>
        <fullName evidence="1">Uncharacterized protein</fullName>
    </submittedName>
</protein>
<name>A0ACC3CG41_PYRYE</name>
<evidence type="ECO:0000313" key="1">
    <source>
        <dbReference type="EMBL" id="KAK1869221.1"/>
    </source>
</evidence>
<sequence>MADTGGGPGGEATPPPVGSDSGGGGSSSAAPPAGASPSKPRGSTTIGTTAVPAASGGGPPTAKPASAPAAAVDGGSGSAAPKKLGASTTVGRTAAAPSAPAGEAAAAAAAAAAREFRLFRPSAANPQSDIRALSKALAAAPDIAPTAGELRVAAASLSAAASTGGPLLTRKHREEAAAARAARFPRVLIRLRLPDRSMLQGVFTPSSTVGEVRAFLAAHLLPGVRAVLFVTPPKKVLTKDRVTLWEEGLVPAAVVWVGVEGGEAQDGAALLKPETLAAAEDLPPPAAGLAAVAEQPVDKGKGKAVKGKAKAALLKGLSRR</sequence>
<dbReference type="EMBL" id="CM020620">
    <property type="protein sequence ID" value="KAK1869221.1"/>
    <property type="molecule type" value="Genomic_DNA"/>
</dbReference>
<gene>
    <name evidence="1" type="ORF">I4F81_011702</name>
</gene>
<keyword evidence="2" id="KW-1185">Reference proteome</keyword>
<organism evidence="1 2">
    <name type="scientific">Pyropia yezoensis</name>
    <name type="common">Susabi-nori</name>
    <name type="synonym">Porphyra yezoensis</name>
    <dbReference type="NCBI Taxonomy" id="2788"/>
    <lineage>
        <taxon>Eukaryota</taxon>
        <taxon>Rhodophyta</taxon>
        <taxon>Bangiophyceae</taxon>
        <taxon>Bangiales</taxon>
        <taxon>Bangiaceae</taxon>
        <taxon>Pyropia</taxon>
    </lineage>
</organism>
<proteinExistence type="predicted"/>
<comment type="caution">
    <text evidence="1">The sequence shown here is derived from an EMBL/GenBank/DDBJ whole genome shotgun (WGS) entry which is preliminary data.</text>
</comment>
<accession>A0ACC3CG41</accession>
<evidence type="ECO:0000313" key="2">
    <source>
        <dbReference type="Proteomes" id="UP000798662"/>
    </source>
</evidence>